<gene>
    <name evidence="22" type="ORF">CKM354_000951300</name>
</gene>
<dbReference type="RefSeq" id="XP_044660873.1">
    <property type="nucleotide sequence ID" value="XM_044804938.1"/>
</dbReference>
<dbReference type="GO" id="GO:0033215">
    <property type="term" value="P:reductive iron assimilation"/>
    <property type="evidence" value="ECO:0007669"/>
    <property type="project" value="TreeGrafter"/>
</dbReference>
<keyword evidence="23" id="KW-1185">Reference proteome</keyword>
<keyword evidence="2" id="KW-0813">Transport</keyword>
<keyword evidence="10" id="KW-0560">Oxidoreductase</keyword>
<comment type="caution">
    <text evidence="22">The sequence shown here is derived from an EMBL/GenBank/DDBJ whole genome shotgun (WGS) entry which is preliminary data.</text>
</comment>
<dbReference type="CDD" id="cd13877">
    <property type="entry name" value="CuRO_2_Fet3p_like"/>
    <property type="match status" value="1"/>
</dbReference>
<evidence type="ECO:0000256" key="16">
    <source>
        <dbReference type="ARBA" id="ARBA00037814"/>
    </source>
</evidence>
<evidence type="ECO:0000256" key="18">
    <source>
        <dbReference type="SAM" id="SignalP"/>
    </source>
</evidence>
<dbReference type="Pfam" id="PF07731">
    <property type="entry name" value="Cu-oxidase_2"/>
    <property type="match status" value="1"/>
</dbReference>
<dbReference type="GO" id="GO:0005507">
    <property type="term" value="F:copper ion binding"/>
    <property type="evidence" value="ECO:0007669"/>
    <property type="project" value="InterPro"/>
</dbReference>
<dbReference type="CDD" id="cd13899">
    <property type="entry name" value="CuRO_3_Fet3p"/>
    <property type="match status" value="1"/>
</dbReference>
<evidence type="ECO:0000256" key="6">
    <source>
        <dbReference type="ARBA" id="ARBA00022723"/>
    </source>
</evidence>
<keyword evidence="8" id="KW-0677">Repeat</keyword>
<evidence type="ECO:0000256" key="2">
    <source>
        <dbReference type="ARBA" id="ARBA00022448"/>
    </source>
</evidence>
<evidence type="ECO:0000256" key="10">
    <source>
        <dbReference type="ARBA" id="ARBA00023002"/>
    </source>
</evidence>
<evidence type="ECO:0000256" key="8">
    <source>
        <dbReference type="ARBA" id="ARBA00022737"/>
    </source>
</evidence>
<dbReference type="FunFam" id="2.60.40.420:FF:000025">
    <property type="entry name" value="FET5p Multicopper oxidase"/>
    <property type="match status" value="1"/>
</dbReference>
<dbReference type="PROSITE" id="PS00079">
    <property type="entry name" value="MULTICOPPER_OXIDASE1"/>
    <property type="match status" value="2"/>
</dbReference>
<dbReference type="AlphaFoldDB" id="A0A9P3CPP1"/>
<feature type="transmembrane region" description="Helical" evidence="17">
    <location>
        <begin position="554"/>
        <end position="576"/>
    </location>
</feature>
<dbReference type="OrthoDB" id="2121828at2759"/>
<dbReference type="FunFam" id="2.60.40.420:FF:000024">
    <property type="entry name" value="FET5p Multicopper oxidase"/>
    <property type="match status" value="1"/>
</dbReference>
<keyword evidence="5 17" id="KW-0812">Transmembrane</keyword>
<dbReference type="PANTHER" id="PTHR11709:SF361">
    <property type="entry name" value="IRON TRANSPORT MULTICOPPER OXIDASE FET3"/>
    <property type="match status" value="1"/>
</dbReference>
<evidence type="ECO:0000256" key="7">
    <source>
        <dbReference type="ARBA" id="ARBA00022729"/>
    </source>
</evidence>
<evidence type="ECO:0000256" key="9">
    <source>
        <dbReference type="ARBA" id="ARBA00022989"/>
    </source>
</evidence>
<evidence type="ECO:0000259" key="21">
    <source>
        <dbReference type="Pfam" id="PF07732"/>
    </source>
</evidence>
<dbReference type="CDD" id="cd13851">
    <property type="entry name" value="CuRO_1_Fet3p"/>
    <property type="match status" value="1"/>
</dbReference>
<keyword evidence="14 17" id="KW-0472">Membrane</keyword>
<feature type="chain" id="PRO_5040331598" description="Iron transport multicopper oxidase FET3" evidence="18">
    <location>
        <begin position="20"/>
        <end position="598"/>
    </location>
</feature>
<dbReference type="PROSITE" id="PS00080">
    <property type="entry name" value="MULTICOPPER_OXIDASE2"/>
    <property type="match status" value="1"/>
</dbReference>
<keyword evidence="12" id="KW-0186">Copper</keyword>
<comment type="similarity">
    <text evidence="1">Belongs to the multicopper oxidase family.</text>
</comment>
<keyword evidence="3" id="KW-1003">Cell membrane</keyword>
<dbReference type="InterPro" id="IPR045087">
    <property type="entry name" value="Cu-oxidase_fam"/>
</dbReference>
<evidence type="ECO:0000313" key="22">
    <source>
        <dbReference type="EMBL" id="GIZ46386.1"/>
    </source>
</evidence>
<evidence type="ECO:0000256" key="1">
    <source>
        <dbReference type="ARBA" id="ARBA00010609"/>
    </source>
</evidence>
<dbReference type="PANTHER" id="PTHR11709">
    <property type="entry name" value="MULTI-COPPER OXIDASE"/>
    <property type="match status" value="1"/>
</dbReference>
<name>A0A9P3CPP1_9PEZI</name>
<dbReference type="InterPro" id="IPR033138">
    <property type="entry name" value="Cu_oxidase_CS"/>
</dbReference>
<evidence type="ECO:0000313" key="23">
    <source>
        <dbReference type="Proteomes" id="UP000825890"/>
    </source>
</evidence>
<dbReference type="InterPro" id="IPR011707">
    <property type="entry name" value="Cu-oxidase-like_N"/>
</dbReference>
<dbReference type="Gene3D" id="2.60.40.420">
    <property type="entry name" value="Cupredoxins - blue copper proteins"/>
    <property type="match status" value="3"/>
</dbReference>
<reference evidence="22 23" key="1">
    <citation type="submission" date="2021-01" db="EMBL/GenBank/DDBJ databases">
        <title>Cercospora kikuchii MAFF 305040 whole genome shotgun sequence.</title>
        <authorList>
            <person name="Kashiwa T."/>
            <person name="Suzuki T."/>
        </authorList>
    </citation>
    <scope>NUCLEOTIDE SEQUENCE [LARGE SCALE GENOMIC DNA]</scope>
    <source>
        <strain evidence="22 23">MAFF 305040</strain>
    </source>
</reference>
<dbReference type="InterPro" id="IPR001117">
    <property type="entry name" value="Cu-oxidase_2nd"/>
</dbReference>
<dbReference type="Proteomes" id="UP000825890">
    <property type="component" value="Unassembled WGS sequence"/>
</dbReference>
<evidence type="ECO:0000256" key="3">
    <source>
        <dbReference type="ARBA" id="ARBA00022475"/>
    </source>
</evidence>
<dbReference type="GO" id="GO:0004322">
    <property type="term" value="F:ferroxidase activity"/>
    <property type="evidence" value="ECO:0007669"/>
    <property type="project" value="TreeGrafter"/>
</dbReference>
<keyword evidence="6" id="KW-0479">Metal-binding</keyword>
<dbReference type="Pfam" id="PF00394">
    <property type="entry name" value="Cu-oxidase"/>
    <property type="match status" value="1"/>
</dbReference>
<feature type="domain" description="Plastocyanin-like" evidence="21">
    <location>
        <begin position="28"/>
        <end position="144"/>
    </location>
</feature>
<dbReference type="GO" id="GO:0010106">
    <property type="term" value="P:cellular response to iron ion starvation"/>
    <property type="evidence" value="ECO:0007669"/>
    <property type="project" value="TreeGrafter"/>
</dbReference>
<evidence type="ECO:0000256" key="4">
    <source>
        <dbReference type="ARBA" id="ARBA00022496"/>
    </source>
</evidence>
<organism evidence="22 23">
    <name type="scientific">Cercospora kikuchii</name>
    <dbReference type="NCBI Taxonomy" id="84275"/>
    <lineage>
        <taxon>Eukaryota</taxon>
        <taxon>Fungi</taxon>
        <taxon>Dikarya</taxon>
        <taxon>Ascomycota</taxon>
        <taxon>Pezizomycotina</taxon>
        <taxon>Dothideomycetes</taxon>
        <taxon>Dothideomycetidae</taxon>
        <taxon>Mycosphaerellales</taxon>
        <taxon>Mycosphaerellaceae</taxon>
        <taxon>Cercospora</taxon>
    </lineage>
</organism>
<evidence type="ECO:0000256" key="5">
    <source>
        <dbReference type="ARBA" id="ARBA00022692"/>
    </source>
</evidence>
<keyword evidence="13" id="KW-0406">Ion transport</keyword>
<dbReference type="InterPro" id="IPR011706">
    <property type="entry name" value="Cu-oxidase_C"/>
</dbReference>
<dbReference type="GeneID" id="68295088"/>
<evidence type="ECO:0000256" key="14">
    <source>
        <dbReference type="ARBA" id="ARBA00023136"/>
    </source>
</evidence>
<evidence type="ECO:0000259" key="19">
    <source>
        <dbReference type="Pfam" id="PF00394"/>
    </source>
</evidence>
<evidence type="ECO:0000256" key="17">
    <source>
        <dbReference type="SAM" id="Phobius"/>
    </source>
</evidence>
<evidence type="ECO:0000259" key="20">
    <source>
        <dbReference type="Pfam" id="PF07731"/>
    </source>
</evidence>
<keyword evidence="4" id="KW-0410">Iron transport</keyword>
<dbReference type="EMBL" id="BOLY01000006">
    <property type="protein sequence ID" value="GIZ46386.1"/>
    <property type="molecule type" value="Genomic_DNA"/>
</dbReference>
<keyword evidence="11" id="KW-0408">Iron</keyword>
<dbReference type="Pfam" id="PF07732">
    <property type="entry name" value="Cu-oxidase_3"/>
    <property type="match status" value="1"/>
</dbReference>
<dbReference type="InterPro" id="IPR008972">
    <property type="entry name" value="Cupredoxin"/>
</dbReference>
<dbReference type="FunFam" id="2.60.40.420:FF:000022">
    <property type="entry name" value="FET5p Multicopper oxidase"/>
    <property type="match status" value="1"/>
</dbReference>
<protein>
    <recommendedName>
        <fullName evidence="24">Iron transport multicopper oxidase FET3</fullName>
    </recommendedName>
</protein>
<evidence type="ECO:0000256" key="12">
    <source>
        <dbReference type="ARBA" id="ARBA00023008"/>
    </source>
</evidence>
<keyword evidence="9 17" id="KW-1133">Transmembrane helix</keyword>
<feature type="domain" description="Plastocyanin-like" evidence="19">
    <location>
        <begin position="155"/>
        <end position="301"/>
    </location>
</feature>
<keyword evidence="7 18" id="KW-0732">Signal</keyword>
<feature type="signal peptide" evidence="18">
    <location>
        <begin position="1"/>
        <end position="19"/>
    </location>
</feature>
<comment type="subcellular location">
    <subcellularLocation>
        <location evidence="16">Cell membrane</location>
        <topology evidence="16">Single-pass type I membrane protein</topology>
        <orientation evidence="16">Extracellular side</orientation>
    </subcellularLocation>
</comment>
<feature type="domain" description="Plastocyanin-like" evidence="20">
    <location>
        <begin position="363"/>
        <end position="495"/>
    </location>
</feature>
<evidence type="ECO:0000256" key="11">
    <source>
        <dbReference type="ARBA" id="ARBA00023004"/>
    </source>
</evidence>
<evidence type="ECO:0008006" key="24">
    <source>
        <dbReference type="Google" id="ProtNLM"/>
    </source>
</evidence>
<proteinExistence type="inferred from homology"/>
<dbReference type="InterPro" id="IPR002355">
    <property type="entry name" value="Cu_oxidase_Cu_BS"/>
</dbReference>
<dbReference type="SUPFAM" id="SSF49503">
    <property type="entry name" value="Cupredoxins"/>
    <property type="match status" value="3"/>
</dbReference>
<dbReference type="InterPro" id="IPR044130">
    <property type="entry name" value="CuRO_2_Fet3-like"/>
</dbReference>
<evidence type="ECO:0000256" key="13">
    <source>
        <dbReference type="ARBA" id="ARBA00023065"/>
    </source>
</evidence>
<keyword evidence="15" id="KW-0325">Glycoprotein</keyword>
<evidence type="ECO:0000256" key="15">
    <source>
        <dbReference type="ARBA" id="ARBA00023180"/>
    </source>
</evidence>
<sequence length="598" mass="66394">MALRKLFASLLLLATHVAAETRTFDWNITWVARNPDGMHSRPVIGINNEWPLPTVNITKGDRVIVNMNNQLGNQSTSIHFHGLFQNGTNEMDGPVGVTQCDVPPGSSFVYNFTIQQPGTYWYHSHSRGQYPDGMRGQFVVHDPENPYLGQYDTEVALSISDWYHDQMPGLLDWFISVENPTGAEPVPKSALMNDTQNLTIPVEPNKTYFFRLVNVGAFASQYFWIEGHTMRIIEVDGVYTEPADAEMIYITAAQRYGFLVTTKNDTSAGNFAIVASMDTDLFDAIPPGLPTNVTSWLVYDESQPKPAPALLDSWDAQFDDFDLVPHDRMELLDKVDYSFNLDLSMNNLGNGANYAFFNGITYVRPKVPTLYSALTTGEFANNATVYGRDTNSYILNKNDVIEIILNNDDPGKHPFHLHGHNFQVLWRSPDDYGFYDPSNHSEYPLRPMRRDTFWVRPQGNFVIRFTADNPGIWLFHCHLEWHLASGLVATMIEAPLSLQETLTIPQNHLDACAAAATPTPIAGNAAGNTKDALDLTGQNLSIAPLPSGFTARGIVALVFSCIAAFLGMAAIAWYGAAPLSAREVAQTRHFVAKTGGST</sequence>
<dbReference type="GO" id="GO:0033573">
    <property type="term" value="C:high-affinity iron permease complex"/>
    <property type="evidence" value="ECO:0007669"/>
    <property type="project" value="TreeGrafter"/>
</dbReference>
<accession>A0A9P3CPP1</accession>